<dbReference type="Pfam" id="PF00931">
    <property type="entry name" value="NB-ARC"/>
    <property type="match status" value="1"/>
</dbReference>
<dbReference type="GO" id="GO:0005524">
    <property type="term" value="F:ATP binding"/>
    <property type="evidence" value="ECO:0007669"/>
    <property type="project" value="UniProtKB-KW"/>
</dbReference>
<dbReference type="STRING" id="429701.A0A2G9HS89"/>
<protein>
    <recommendedName>
        <fullName evidence="5">NB-ARC domain-containing protein</fullName>
    </recommendedName>
</protein>
<dbReference type="InterPro" id="IPR027417">
    <property type="entry name" value="P-loop_NTPase"/>
</dbReference>
<keyword evidence="7" id="KW-1185">Reference proteome</keyword>
<name>A0A2G9HS89_9LAMI</name>
<dbReference type="Proteomes" id="UP000231279">
    <property type="component" value="Unassembled WGS sequence"/>
</dbReference>
<evidence type="ECO:0000256" key="3">
    <source>
        <dbReference type="ARBA" id="ARBA00022821"/>
    </source>
</evidence>
<evidence type="ECO:0000313" key="6">
    <source>
        <dbReference type="EMBL" id="PIN20160.1"/>
    </source>
</evidence>
<comment type="caution">
    <text evidence="6">The sequence shown here is derived from an EMBL/GenBank/DDBJ whole genome shotgun (WGS) entry which is preliminary data.</text>
</comment>
<dbReference type="PRINTS" id="PR00364">
    <property type="entry name" value="DISEASERSIST"/>
</dbReference>
<dbReference type="InterPro" id="IPR002182">
    <property type="entry name" value="NB-ARC"/>
</dbReference>
<evidence type="ECO:0000256" key="2">
    <source>
        <dbReference type="ARBA" id="ARBA00022741"/>
    </source>
</evidence>
<sequence length="349" mass="40650">MADSLIAFALSDFLQLLDVDFRLKGTVKSEIDKIREELQQWKLELEEPVISEAGSINYKKIKQIPTHITELSYDVEAVLIRIAEADGGKFTKFIRFMHSTTLYAVRYFPRILRDIKEIRGVYSSFISMHRLDPSAAEEDVRSWNETTYFACEFVEREEEMKQLRSYLREESERCQVIAISGMGGAGKTTLAERLREHSETKIHYRGRPLVPVSSKFQRRKIFTAILEKLEQEVDENEGEEDLGKRISKYLDKYKRLIVLDDIWSLGDWESLRVILPKSFKSKILFTTRMKHVAENANRGLARCIHLKRLTLEEGCELLKKKVTDIVFQHNGHVHVYLNGYWGFGHSNPN</sequence>
<dbReference type="SUPFAM" id="SSF52540">
    <property type="entry name" value="P-loop containing nucleoside triphosphate hydrolases"/>
    <property type="match status" value="1"/>
</dbReference>
<feature type="domain" description="NB-ARC" evidence="5">
    <location>
        <begin position="157"/>
        <end position="323"/>
    </location>
</feature>
<dbReference type="OrthoDB" id="2973320at2759"/>
<dbReference type="EMBL" id="NKXS01001167">
    <property type="protein sequence ID" value="PIN20160.1"/>
    <property type="molecule type" value="Genomic_DNA"/>
</dbReference>
<dbReference type="FunFam" id="3.40.50.300:FF:001091">
    <property type="entry name" value="Probable disease resistance protein At1g61300"/>
    <property type="match status" value="1"/>
</dbReference>
<organism evidence="6 7">
    <name type="scientific">Handroanthus impetiginosus</name>
    <dbReference type="NCBI Taxonomy" id="429701"/>
    <lineage>
        <taxon>Eukaryota</taxon>
        <taxon>Viridiplantae</taxon>
        <taxon>Streptophyta</taxon>
        <taxon>Embryophyta</taxon>
        <taxon>Tracheophyta</taxon>
        <taxon>Spermatophyta</taxon>
        <taxon>Magnoliopsida</taxon>
        <taxon>eudicotyledons</taxon>
        <taxon>Gunneridae</taxon>
        <taxon>Pentapetalae</taxon>
        <taxon>asterids</taxon>
        <taxon>lamiids</taxon>
        <taxon>Lamiales</taxon>
        <taxon>Bignoniaceae</taxon>
        <taxon>Crescentiina</taxon>
        <taxon>Tabebuia alliance</taxon>
        <taxon>Handroanthus</taxon>
    </lineage>
</organism>
<dbReference type="PANTHER" id="PTHR36766:SF30">
    <property type="entry name" value="TIR-NBS TYPE DISEASE RESISTANCE PROTEIN-RELATED"/>
    <property type="match status" value="1"/>
</dbReference>
<dbReference type="GO" id="GO:0043531">
    <property type="term" value="F:ADP binding"/>
    <property type="evidence" value="ECO:0007669"/>
    <property type="project" value="InterPro"/>
</dbReference>
<evidence type="ECO:0000313" key="7">
    <source>
        <dbReference type="Proteomes" id="UP000231279"/>
    </source>
</evidence>
<accession>A0A2G9HS89</accession>
<proteinExistence type="inferred from homology"/>
<dbReference type="Gene3D" id="3.40.50.300">
    <property type="entry name" value="P-loop containing nucleotide triphosphate hydrolases"/>
    <property type="match status" value="1"/>
</dbReference>
<reference evidence="7" key="1">
    <citation type="journal article" date="2018" name="Gigascience">
        <title>Genome assembly of the Pink Ipe (Handroanthus impetiginosus, Bignoniaceae), a highly valued, ecologically keystone Neotropical timber forest tree.</title>
        <authorList>
            <person name="Silva-Junior O.B."/>
            <person name="Grattapaglia D."/>
            <person name="Novaes E."/>
            <person name="Collevatti R.G."/>
        </authorList>
    </citation>
    <scope>NUCLEOTIDE SEQUENCE [LARGE SCALE GENOMIC DNA]</scope>
    <source>
        <strain evidence="7">cv. UFG-1</strain>
    </source>
</reference>
<dbReference type="PANTHER" id="PTHR36766">
    <property type="entry name" value="PLANT BROAD-SPECTRUM MILDEW RESISTANCE PROTEIN RPW8"/>
    <property type="match status" value="1"/>
</dbReference>
<keyword evidence="3" id="KW-0611">Plant defense</keyword>
<keyword evidence="2" id="KW-0547">Nucleotide-binding</keyword>
<dbReference type="AlphaFoldDB" id="A0A2G9HS89"/>
<dbReference type="GO" id="GO:0006952">
    <property type="term" value="P:defense response"/>
    <property type="evidence" value="ECO:0007669"/>
    <property type="project" value="UniProtKB-KW"/>
</dbReference>
<comment type="similarity">
    <text evidence="1">Belongs to the disease resistance NB-LRR family.</text>
</comment>
<evidence type="ECO:0000256" key="4">
    <source>
        <dbReference type="ARBA" id="ARBA00022840"/>
    </source>
</evidence>
<keyword evidence="4" id="KW-0067">ATP-binding</keyword>
<evidence type="ECO:0000259" key="5">
    <source>
        <dbReference type="Pfam" id="PF00931"/>
    </source>
</evidence>
<evidence type="ECO:0000256" key="1">
    <source>
        <dbReference type="ARBA" id="ARBA00008894"/>
    </source>
</evidence>
<gene>
    <name evidence="6" type="ORF">CDL12_07153</name>
</gene>